<evidence type="ECO:0000256" key="3">
    <source>
        <dbReference type="ARBA" id="ARBA00023002"/>
    </source>
</evidence>
<feature type="transmembrane region" description="Helical" evidence="6">
    <location>
        <begin position="545"/>
        <end position="564"/>
    </location>
</feature>
<evidence type="ECO:0000256" key="1">
    <source>
        <dbReference type="ARBA" id="ARBA00010617"/>
    </source>
</evidence>
<evidence type="ECO:0000313" key="7">
    <source>
        <dbReference type="EMBL" id="KAF4404053.1"/>
    </source>
</evidence>
<dbReference type="InterPro" id="IPR036396">
    <property type="entry name" value="Cyt_P450_sf"/>
</dbReference>
<dbReference type="FunFam" id="1.10.630.10:FF:000067">
    <property type="entry name" value="Cytochrome P450 - like protein"/>
    <property type="match status" value="1"/>
</dbReference>
<dbReference type="InterPro" id="IPR001128">
    <property type="entry name" value="Cyt_P450"/>
</dbReference>
<evidence type="ECO:0000256" key="4">
    <source>
        <dbReference type="ARBA" id="ARBA00023004"/>
    </source>
</evidence>
<evidence type="ECO:0000256" key="5">
    <source>
        <dbReference type="PIRSR" id="PIRSR602401-1"/>
    </source>
</evidence>
<dbReference type="FunFam" id="1.10.630.10:FF:000007">
    <property type="entry name" value="Cytochrome P450 76C4"/>
    <property type="match status" value="1"/>
</dbReference>
<dbReference type="CDD" id="cd11073">
    <property type="entry name" value="CYP76-like"/>
    <property type="match status" value="2"/>
</dbReference>
<keyword evidence="6" id="KW-1133">Transmembrane helix</keyword>
<keyword evidence="6" id="KW-0472">Membrane</keyword>
<name>A0A7J6I924_CANSA</name>
<keyword evidence="5" id="KW-0349">Heme</keyword>
<dbReference type="Pfam" id="PF00067">
    <property type="entry name" value="p450"/>
    <property type="match status" value="2"/>
</dbReference>
<keyword evidence="8" id="KW-1185">Reference proteome</keyword>
<dbReference type="InterPro" id="IPR002401">
    <property type="entry name" value="Cyt_P450_E_grp-I"/>
</dbReference>
<feature type="binding site" description="axial binding residue" evidence="5">
    <location>
        <position position="989"/>
    </location>
    <ligand>
        <name>heme</name>
        <dbReference type="ChEBI" id="CHEBI:30413"/>
    </ligand>
    <ligandPart>
        <name>Fe</name>
        <dbReference type="ChEBI" id="CHEBI:18248"/>
    </ligandPart>
</feature>
<proteinExistence type="inferred from homology"/>
<evidence type="ECO:0000256" key="2">
    <source>
        <dbReference type="ARBA" id="ARBA00022723"/>
    </source>
</evidence>
<dbReference type="SUPFAM" id="SSF48264">
    <property type="entry name" value="Cytochrome P450"/>
    <property type="match status" value="2"/>
</dbReference>
<comment type="similarity">
    <text evidence="1">Belongs to the cytochrome P450 family.</text>
</comment>
<dbReference type="GO" id="GO:0005506">
    <property type="term" value="F:iron ion binding"/>
    <property type="evidence" value="ECO:0007669"/>
    <property type="project" value="InterPro"/>
</dbReference>
<organism evidence="7 8">
    <name type="scientific">Cannabis sativa</name>
    <name type="common">Hemp</name>
    <name type="synonym">Marijuana</name>
    <dbReference type="NCBI Taxonomy" id="3483"/>
    <lineage>
        <taxon>Eukaryota</taxon>
        <taxon>Viridiplantae</taxon>
        <taxon>Streptophyta</taxon>
        <taxon>Embryophyta</taxon>
        <taxon>Tracheophyta</taxon>
        <taxon>Spermatophyta</taxon>
        <taxon>Magnoliopsida</taxon>
        <taxon>eudicotyledons</taxon>
        <taxon>Gunneridae</taxon>
        <taxon>Pentapetalae</taxon>
        <taxon>rosids</taxon>
        <taxon>fabids</taxon>
        <taxon>Rosales</taxon>
        <taxon>Cannabaceae</taxon>
        <taxon>Cannabis</taxon>
    </lineage>
</organism>
<dbReference type="Proteomes" id="UP000583929">
    <property type="component" value="Unassembled WGS sequence"/>
</dbReference>
<evidence type="ECO:0000313" key="8">
    <source>
        <dbReference type="Proteomes" id="UP000583929"/>
    </source>
</evidence>
<feature type="transmembrane region" description="Helical" evidence="6">
    <location>
        <begin position="20"/>
        <end position="40"/>
    </location>
</feature>
<dbReference type="GO" id="GO:0016705">
    <property type="term" value="F:oxidoreductase activity, acting on paired donors, with incorporation or reduction of molecular oxygen"/>
    <property type="evidence" value="ECO:0007669"/>
    <property type="project" value="InterPro"/>
</dbReference>
<accession>A0A7J6I924</accession>
<comment type="cofactor">
    <cofactor evidence="5">
        <name>heme</name>
        <dbReference type="ChEBI" id="CHEBI:30413"/>
    </cofactor>
</comment>
<dbReference type="PANTHER" id="PTHR47951:SF3">
    <property type="entry name" value="CYTOCHROME P450, FAMILY 706, SUBFAMILY A, POLYPEPTIDE 4"/>
    <property type="match status" value="1"/>
</dbReference>
<dbReference type="AlphaFoldDB" id="A0A7J6I924"/>
<reference evidence="7 8" key="1">
    <citation type="journal article" date="2020" name="bioRxiv">
        <title>Sequence and annotation of 42 cannabis genomes reveals extensive copy number variation in cannabinoid synthesis and pathogen resistance genes.</title>
        <authorList>
            <person name="Mckernan K.J."/>
            <person name="Helbert Y."/>
            <person name="Kane L.T."/>
            <person name="Ebling H."/>
            <person name="Zhang L."/>
            <person name="Liu B."/>
            <person name="Eaton Z."/>
            <person name="Mclaughlin S."/>
            <person name="Kingan S."/>
            <person name="Baybayan P."/>
            <person name="Concepcion G."/>
            <person name="Jordan M."/>
            <person name="Riva A."/>
            <person name="Barbazuk W."/>
            <person name="Harkins T."/>
        </authorList>
    </citation>
    <scope>NUCLEOTIDE SEQUENCE [LARGE SCALE GENOMIC DNA]</scope>
    <source>
        <strain evidence="8">cv. Jamaican Lion 4</strain>
        <tissue evidence="7">Leaf</tissue>
    </source>
</reference>
<dbReference type="PROSITE" id="PS00086">
    <property type="entry name" value="CYTOCHROME_P450"/>
    <property type="match status" value="2"/>
</dbReference>
<dbReference type="PRINTS" id="PR00463">
    <property type="entry name" value="EP450I"/>
</dbReference>
<dbReference type="GO" id="GO:0020037">
    <property type="term" value="F:heme binding"/>
    <property type="evidence" value="ECO:0007669"/>
    <property type="project" value="InterPro"/>
</dbReference>
<keyword evidence="2 5" id="KW-0479">Metal-binding</keyword>
<keyword evidence="3" id="KW-0560">Oxidoreductase</keyword>
<sequence>MTPTITSTTLLNFLKDNVDLTRVCFTLSAAAVVFLLLIHLKLRGKRASPPLPPGPRGLPLLGNLLSLDPELHSYFRDLAQTHGPILKLQLGNKVGIVITSPSLAREVLRENDVVFANRDVPVAGRIATYGGYDIVWTPYGPEWRMLRKVCVLKMLSNTTLDSVYELRRREVRQTVGYCYSRVGSPVNVGEQMFLTILNVITNMLWGGAVEGDERDSLGAEFRQIVSEMTDLLGKPNLSDFYPGLARFDLQGVGKQMTKLALRFDMMFEKLIAQRSSSSLKIRDERDSSGGGQNRDFLQYLLELKEEVDSKTPLTITHVKALLMDMVVGGSDTSSNTIEFAMAEIMNQPEILKRAQQELEAVIGKDNIVEESDIHKLPYLQAVMKETLRLHPVLPLLVPHCPSESCTVGGYTIPKGSRIFINVWATQRDPSIWENPLKFDPERFLNNSKWDFSGSDFNYIPFGSGRRICAGIAMAERMVMYSLATLLHSFNWELPRGEKMDLAEKFGIVLKKKIPLVAIPTPSIYTSHLRIPKHTMITTLAETSNLTSLFLTLSAIIITLIIWYIKSKKLNQYSSPLPPGPRGFPVVGSLLTLKPDLHSYFKSLAHTYGPILKLRLGSKLKIIITSPTLAHQVLKENDIVFANRDVLSITRSSVYGITNIVWTPYGPEWRMLRKVCVLKMLSNASLDSVCSVRRRVVRQGVNQLYNRVVLDQSPVEVGEHVFFTILNLIMNMLWGGTVDVEEGASVGAEIREIINGISELMSKPNVSDFFPVLAWFDLQGISKKNRQLIQSFDRIVNRMISTRMKIEENGGNGNNDFLQFLLRLKDEEDSKTPLTLTHVKSLLLDMVAGGTDTSTNTIEFAMAEIINAPDVMNKAQKELEDVIGKDNIVEESHISKLPYLQAVMKETLRLHPSLPLLAPHSPSETCVVGGYTVPKGCGVIINVWAIHRDPFNWEDPLKFDPERFLKDSPKWDFTGTDFKYFPFGSGRRNCAGIAMAERMVMYSLATLLHSFDWKIPHGQQLDLSEKFGLVMKMKIPLVAIPTPRLSDPSLYE</sequence>
<dbReference type="PANTHER" id="PTHR47951">
    <property type="entry name" value="OS08G0547900 PROTEIN"/>
    <property type="match status" value="1"/>
</dbReference>
<keyword evidence="6" id="KW-0812">Transmembrane</keyword>
<dbReference type="GO" id="GO:0004497">
    <property type="term" value="F:monooxygenase activity"/>
    <property type="evidence" value="ECO:0007669"/>
    <property type="project" value="InterPro"/>
</dbReference>
<dbReference type="Gene3D" id="1.10.630.10">
    <property type="entry name" value="Cytochrome P450"/>
    <property type="match status" value="2"/>
</dbReference>
<keyword evidence="4 5" id="KW-0408">Iron</keyword>
<evidence type="ECO:0000256" key="6">
    <source>
        <dbReference type="SAM" id="Phobius"/>
    </source>
</evidence>
<comment type="caution">
    <text evidence="7">The sequence shown here is derived from an EMBL/GenBank/DDBJ whole genome shotgun (WGS) entry which is preliminary data.</text>
</comment>
<protein>
    <recommendedName>
        <fullName evidence="9">Cytochrome P450</fullName>
    </recommendedName>
</protein>
<dbReference type="EMBL" id="JAATIQ010000002">
    <property type="protein sequence ID" value="KAF4404053.1"/>
    <property type="molecule type" value="Genomic_DNA"/>
</dbReference>
<dbReference type="PRINTS" id="PR00385">
    <property type="entry name" value="P450"/>
</dbReference>
<dbReference type="InterPro" id="IPR017972">
    <property type="entry name" value="Cyt_P450_CS"/>
</dbReference>
<gene>
    <name evidence="7" type="ORF">G4B88_014509</name>
</gene>
<evidence type="ECO:0008006" key="9">
    <source>
        <dbReference type="Google" id="ProtNLM"/>
    </source>
</evidence>